<name>A0ACC5RBV1_9HYPH</name>
<dbReference type="Proteomes" id="UP000616151">
    <property type="component" value="Unassembled WGS sequence"/>
</dbReference>
<evidence type="ECO:0000313" key="2">
    <source>
        <dbReference type="Proteomes" id="UP000616151"/>
    </source>
</evidence>
<keyword evidence="2" id="KW-1185">Reference proteome</keyword>
<evidence type="ECO:0000313" key="1">
    <source>
        <dbReference type="EMBL" id="MBK1870093.1"/>
    </source>
</evidence>
<organism evidence="1 2">
    <name type="scientific">Taklimakanibacter albus</name>
    <dbReference type="NCBI Taxonomy" id="2800327"/>
    <lineage>
        <taxon>Bacteria</taxon>
        <taxon>Pseudomonadati</taxon>
        <taxon>Pseudomonadota</taxon>
        <taxon>Alphaproteobacteria</taxon>
        <taxon>Hyphomicrobiales</taxon>
        <taxon>Aestuariivirgaceae</taxon>
        <taxon>Taklimakanibacter</taxon>
    </lineage>
</organism>
<comment type="caution">
    <text evidence="1">The sequence shown here is derived from an EMBL/GenBank/DDBJ whole genome shotgun (WGS) entry which is preliminary data.</text>
</comment>
<sequence length="181" mass="19904">MKAGRKRKPGPRYASGDRVKTVRQEETRRTALEARMRIFGVSLEMAGRDVMGSPLGRLLNWNIITPAQADAGYDFALTLRDYLAASGGQRPSQGKAGFLPALGGSGDCDMPVGIQERARTYMEALREVDCLDPTSPSATSIVWDVCISENDRMRDKELGLLRSGLNAISRVHHRGIVSRTR</sequence>
<dbReference type="EMBL" id="JAENHL010000008">
    <property type="protein sequence ID" value="MBK1870093.1"/>
    <property type="molecule type" value="Genomic_DNA"/>
</dbReference>
<gene>
    <name evidence="1" type="ORF">JHL16_27265</name>
</gene>
<proteinExistence type="predicted"/>
<protein>
    <submittedName>
        <fullName evidence="1">Uncharacterized protein</fullName>
    </submittedName>
</protein>
<reference evidence="1" key="1">
    <citation type="submission" date="2021-01" db="EMBL/GenBank/DDBJ databases">
        <authorList>
            <person name="Sun Q."/>
        </authorList>
    </citation>
    <scope>NUCLEOTIDE SEQUENCE</scope>
    <source>
        <strain evidence="1">YIM B02566</strain>
    </source>
</reference>
<accession>A0ACC5RBV1</accession>